<keyword evidence="3" id="KW-0819">tRNA processing</keyword>
<evidence type="ECO:0000256" key="5">
    <source>
        <dbReference type="ARBA" id="ARBA00022723"/>
    </source>
</evidence>
<keyword evidence="4" id="KW-0548">Nucleotidyltransferase</keyword>
<keyword evidence="6" id="KW-0547">Nucleotide-binding</keyword>
<dbReference type="EMBL" id="UINC01213261">
    <property type="protein sequence ID" value="SVE37953.1"/>
    <property type="molecule type" value="Genomic_DNA"/>
</dbReference>
<dbReference type="GO" id="GO:0000049">
    <property type="term" value="F:tRNA binding"/>
    <property type="evidence" value="ECO:0007669"/>
    <property type="project" value="TreeGrafter"/>
</dbReference>
<organism evidence="10">
    <name type="scientific">marine metagenome</name>
    <dbReference type="NCBI Taxonomy" id="408172"/>
    <lineage>
        <taxon>unclassified sequences</taxon>
        <taxon>metagenomes</taxon>
        <taxon>ecological metagenomes</taxon>
    </lineage>
</organism>
<accession>A0A383D115</accession>
<proteinExistence type="predicted"/>
<evidence type="ECO:0000256" key="6">
    <source>
        <dbReference type="ARBA" id="ARBA00022741"/>
    </source>
</evidence>
<keyword evidence="5" id="KW-0479">Metal-binding</keyword>
<dbReference type="SUPFAM" id="SSF81891">
    <property type="entry name" value="Poly A polymerase C-terminal region-like"/>
    <property type="match status" value="1"/>
</dbReference>
<feature type="non-terminal residue" evidence="10">
    <location>
        <position position="1"/>
    </location>
</feature>
<evidence type="ECO:0000256" key="7">
    <source>
        <dbReference type="ARBA" id="ARBA00022842"/>
    </source>
</evidence>
<evidence type="ECO:0000256" key="2">
    <source>
        <dbReference type="ARBA" id="ARBA00022679"/>
    </source>
</evidence>
<dbReference type="InterPro" id="IPR002646">
    <property type="entry name" value="PolA_pol_head_dom"/>
</dbReference>
<reference evidence="10" key="1">
    <citation type="submission" date="2018-05" db="EMBL/GenBank/DDBJ databases">
        <authorList>
            <person name="Lanie J.A."/>
            <person name="Ng W.-L."/>
            <person name="Kazmierczak K.M."/>
            <person name="Andrzejewski T.M."/>
            <person name="Davidsen T.M."/>
            <person name="Wayne K.J."/>
            <person name="Tettelin H."/>
            <person name="Glass J.I."/>
            <person name="Rusch D."/>
            <person name="Podicherti R."/>
            <person name="Tsui H.-C.T."/>
            <person name="Winkler M.E."/>
        </authorList>
    </citation>
    <scope>NUCLEOTIDE SEQUENCE</scope>
</reference>
<dbReference type="InterPro" id="IPR032828">
    <property type="entry name" value="PolyA_RNA-bd"/>
</dbReference>
<dbReference type="Pfam" id="PF12627">
    <property type="entry name" value="PolyA_pol_RNAbd"/>
    <property type="match status" value="1"/>
</dbReference>
<evidence type="ECO:0000256" key="3">
    <source>
        <dbReference type="ARBA" id="ARBA00022694"/>
    </source>
</evidence>
<dbReference type="PANTHER" id="PTHR46173">
    <property type="entry name" value="CCA TRNA NUCLEOTIDYLTRANSFERASE 1, MITOCHONDRIAL"/>
    <property type="match status" value="1"/>
</dbReference>
<evidence type="ECO:0000259" key="9">
    <source>
        <dbReference type="Pfam" id="PF12627"/>
    </source>
</evidence>
<dbReference type="CDD" id="cd05398">
    <property type="entry name" value="NT_ClassII-CCAase"/>
    <property type="match status" value="1"/>
</dbReference>
<evidence type="ECO:0000259" key="8">
    <source>
        <dbReference type="Pfam" id="PF01743"/>
    </source>
</evidence>
<feature type="domain" description="tRNA nucleotidyltransferase/poly(A) polymerase RNA and SrmB- binding" evidence="9">
    <location>
        <begin position="192"/>
        <end position="237"/>
    </location>
</feature>
<dbReference type="PANTHER" id="PTHR46173:SF1">
    <property type="entry name" value="CCA TRNA NUCLEOTIDYLTRANSFERASE 1, MITOCHONDRIAL"/>
    <property type="match status" value="1"/>
</dbReference>
<evidence type="ECO:0008006" key="11">
    <source>
        <dbReference type="Google" id="ProtNLM"/>
    </source>
</evidence>
<comment type="cofactor">
    <cofactor evidence="1">
        <name>Mg(2+)</name>
        <dbReference type="ChEBI" id="CHEBI:18420"/>
    </cofactor>
</comment>
<dbReference type="Gene3D" id="1.10.3090.10">
    <property type="entry name" value="cca-adding enzyme, domain 2"/>
    <property type="match status" value="1"/>
</dbReference>
<evidence type="ECO:0000313" key="10">
    <source>
        <dbReference type="EMBL" id="SVE37953.1"/>
    </source>
</evidence>
<name>A0A383D115_9ZZZZ</name>
<dbReference type="Pfam" id="PF01743">
    <property type="entry name" value="PolyA_pol"/>
    <property type="match status" value="1"/>
</dbReference>
<dbReference type="InterPro" id="IPR050264">
    <property type="entry name" value="Bact_CCA-adding_enz_type3_sf"/>
</dbReference>
<evidence type="ECO:0000256" key="4">
    <source>
        <dbReference type="ARBA" id="ARBA00022695"/>
    </source>
</evidence>
<sequence length="238" mass="26486">EALPAVLIEWKNGLPEALREVCNRIATADGGVWLVGGSVREALLGNPWKDLDLATTLNPDDVLGIFPRALPTGTQYGTVTVRLVDSDMQFEVTTLRSEGSYGDGRRPDEVSFGDSLEEDLSRRDFTINAMAMDLARDILHDPYNGRGDLEEQRLIAVGEAEERLGEDGLRLLRAYRFMDQGKQGVWQPDAALSKALVSCREMLENVSEERVWSEFRRILSGENAAAILERMRTDGMLS</sequence>
<evidence type="ECO:0000256" key="1">
    <source>
        <dbReference type="ARBA" id="ARBA00001946"/>
    </source>
</evidence>
<gene>
    <name evidence="10" type="ORF">METZ01_LOCUS490807</name>
</gene>
<dbReference type="SUPFAM" id="SSF81301">
    <property type="entry name" value="Nucleotidyltransferase"/>
    <property type="match status" value="1"/>
</dbReference>
<dbReference type="InterPro" id="IPR043519">
    <property type="entry name" value="NT_sf"/>
</dbReference>
<dbReference type="GO" id="GO:0000166">
    <property type="term" value="F:nucleotide binding"/>
    <property type="evidence" value="ECO:0007669"/>
    <property type="project" value="UniProtKB-KW"/>
</dbReference>
<protein>
    <recommendedName>
        <fullName evidence="11">Poly A polymerase head domain-containing protein</fullName>
    </recommendedName>
</protein>
<feature type="domain" description="Poly A polymerase head" evidence="8">
    <location>
        <begin position="32"/>
        <end position="154"/>
    </location>
</feature>
<keyword evidence="7" id="KW-0460">Magnesium</keyword>
<dbReference type="GO" id="GO:0016779">
    <property type="term" value="F:nucleotidyltransferase activity"/>
    <property type="evidence" value="ECO:0007669"/>
    <property type="project" value="UniProtKB-KW"/>
</dbReference>
<feature type="non-terminal residue" evidence="10">
    <location>
        <position position="238"/>
    </location>
</feature>
<dbReference type="AlphaFoldDB" id="A0A383D115"/>
<dbReference type="Gene3D" id="3.30.460.10">
    <property type="entry name" value="Beta Polymerase, domain 2"/>
    <property type="match status" value="1"/>
</dbReference>
<keyword evidence="2" id="KW-0808">Transferase</keyword>
<dbReference type="GO" id="GO:0008033">
    <property type="term" value="P:tRNA processing"/>
    <property type="evidence" value="ECO:0007669"/>
    <property type="project" value="UniProtKB-KW"/>
</dbReference>
<dbReference type="GO" id="GO:0046872">
    <property type="term" value="F:metal ion binding"/>
    <property type="evidence" value="ECO:0007669"/>
    <property type="project" value="UniProtKB-KW"/>
</dbReference>